<keyword evidence="6" id="KW-1185">Reference proteome</keyword>
<evidence type="ECO:0000259" key="4">
    <source>
        <dbReference type="PROSITE" id="PS51123"/>
    </source>
</evidence>
<dbReference type="CDD" id="cd07185">
    <property type="entry name" value="OmpA_C-like"/>
    <property type="match status" value="1"/>
</dbReference>
<dbReference type="PANTHER" id="PTHR30329">
    <property type="entry name" value="STATOR ELEMENT OF FLAGELLAR MOTOR COMPLEX"/>
    <property type="match status" value="1"/>
</dbReference>
<evidence type="ECO:0000256" key="3">
    <source>
        <dbReference type="SAM" id="Phobius"/>
    </source>
</evidence>
<name>A0A286RAH9_9BACT</name>
<dbReference type="PANTHER" id="PTHR30329:SF21">
    <property type="entry name" value="LIPOPROTEIN YIAD-RELATED"/>
    <property type="match status" value="1"/>
</dbReference>
<evidence type="ECO:0000313" key="5">
    <source>
        <dbReference type="EMBL" id="ASV72962.1"/>
    </source>
</evidence>
<dbReference type="Pfam" id="PF00691">
    <property type="entry name" value="OmpA"/>
    <property type="match status" value="1"/>
</dbReference>
<sequence length="292" mass="31689">MFAEGDSPQCKNERWLSPPALGLIVGLAGMGLFLAGCASNPATAAAQAQSAQQQAALNRQIEEYQTRITALDRDNQQLQGLLAQAQQKNKLLEDQLALLRKQLSDASSQIARLQQEKEEKEKQVQTLTASLQRSGTVTIQPNNSLLQTLPAVNIPGVQVRRDGDVIRVELPADQLFESGAFQFRPGAVQMISSVAAEIARLYPEQMIGVEAFTDNGPLPPGPWKNHTQMSVSWAAAVHDVLVNQSNLKPEQLVVVGHGASSPLMSNGTPAGRQRNRRVELVIYPEKYRAAAG</sequence>
<evidence type="ECO:0000256" key="2">
    <source>
        <dbReference type="SAM" id="Coils"/>
    </source>
</evidence>
<reference evidence="5 6" key="1">
    <citation type="journal article" name="Front. Microbiol.">
        <title>Sugar Metabolism of the First Thermophilic Planctomycete Thermogutta terrifontis: Comparative Genomic and Transcriptomic Approaches.</title>
        <authorList>
            <person name="Elcheninov A.G."/>
            <person name="Menzel P."/>
            <person name="Gudbergsdottir S.R."/>
            <person name="Slesarev A.I."/>
            <person name="Kadnikov V.V."/>
            <person name="Krogh A."/>
            <person name="Bonch-Osmolovskaya E.A."/>
            <person name="Peng X."/>
            <person name="Kublanov I.V."/>
        </authorList>
    </citation>
    <scope>NUCLEOTIDE SEQUENCE [LARGE SCALE GENOMIC DNA]</scope>
    <source>
        <strain evidence="5 6">R1</strain>
    </source>
</reference>
<protein>
    <submittedName>
        <fullName evidence="5">Outer membrane protein and related peptidoglycan-associated (Lipo)protein</fullName>
    </submittedName>
</protein>
<dbReference type="InterPro" id="IPR050330">
    <property type="entry name" value="Bact_OuterMem_StrucFunc"/>
</dbReference>
<feature type="domain" description="OmpA-like" evidence="4">
    <location>
        <begin position="163"/>
        <end position="286"/>
    </location>
</feature>
<evidence type="ECO:0000313" key="6">
    <source>
        <dbReference type="Proteomes" id="UP000215086"/>
    </source>
</evidence>
<feature type="coiled-coil region" evidence="2">
    <location>
        <begin position="54"/>
        <end position="130"/>
    </location>
</feature>
<dbReference type="Proteomes" id="UP000215086">
    <property type="component" value="Chromosome"/>
</dbReference>
<keyword evidence="1 3" id="KW-0472">Membrane</keyword>
<evidence type="ECO:0000256" key="1">
    <source>
        <dbReference type="PROSITE-ProRule" id="PRU00473"/>
    </source>
</evidence>
<gene>
    <name evidence="5" type="ORF">THTE_0360</name>
</gene>
<dbReference type="EMBL" id="CP018477">
    <property type="protein sequence ID" value="ASV72962.1"/>
    <property type="molecule type" value="Genomic_DNA"/>
</dbReference>
<dbReference type="PROSITE" id="PS51123">
    <property type="entry name" value="OMPA_2"/>
    <property type="match status" value="1"/>
</dbReference>
<keyword evidence="3" id="KW-0812">Transmembrane</keyword>
<dbReference type="KEGG" id="ttf:THTE_0360"/>
<dbReference type="AlphaFoldDB" id="A0A286RAH9"/>
<keyword evidence="2" id="KW-0175">Coiled coil</keyword>
<keyword evidence="3" id="KW-1133">Transmembrane helix</keyword>
<dbReference type="InterPro" id="IPR036737">
    <property type="entry name" value="OmpA-like_sf"/>
</dbReference>
<feature type="transmembrane region" description="Helical" evidence="3">
    <location>
        <begin position="20"/>
        <end position="38"/>
    </location>
</feature>
<dbReference type="Gene3D" id="3.30.1330.60">
    <property type="entry name" value="OmpA-like domain"/>
    <property type="match status" value="1"/>
</dbReference>
<proteinExistence type="predicted"/>
<accession>A0A286RAH9</accession>
<organism evidence="5 6">
    <name type="scientific">Thermogutta terrifontis</name>
    <dbReference type="NCBI Taxonomy" id="1331910"/>
    <lineage>
        <taxon>Bacteria</taxon>
        <taxon>Pseudomonadati</taxon>
        <taxon>Planctomycetota</taxon>
        <taxon>Planctomycetia</taxon>
        <taxon>Pirellulales</taxon>
        <taxon>Thermoguttaceae</taxon>
        <taxon>Thermogutta</taxon>
    </lineage>
</organism>
<dbReference type="GO" id="GO:0016020">
    <property type="term" value="C:membrane"/>
    <property type="evidence" value="ECO:0007669"/>
    <property type="project" value="UniProtKB-UniRule"/>
</dbReference>
<dbReference type="InterPro" id="IPR006665">
    <property type="entry name" value="OmpA-like"/>
</dbReference>
<dbReference type="SUPFAM" id="SSF103088">
    <property type="entry name" value="OmpA-like"/>
    <property type="match status" value="1"/>
</dbReference>